<feature type="site" description="Binds DNA in crRNA-target DNA heteroduplex" evidence="3">
    <location>
        <position position="281"/>
    </location>
</feature>
<feature type="domain" description="Cas12a RuvC nuclease" evidence="7">
    <location>
        <begin position="848"/>
        <end position="1257"/>
    </location>
</feature>
<evidence type="ECO:0000256" key="4">
    <source>
        <dbReference type="SAM" id="Coils"/>
    </source>
</evidence>
<feature type="region of interest" description="Binds crRNA" evidence="2">
    <location>
        <begin position="720"/>
        <end position="721"/>
    </location>
</feature>
<feature type="region of interest" description="Binds crRNA" evidence="2">
    <location>
        <begin position="708"/>
        <end position="711"/>
    </location>
</feature>
<organism evidence="10 11">
    <name type="scientific">Eubacterium ventriosum</name>
    <dbReference type="NCBI Taxonomy" id="39496"/>
    <lineage>
        <taxon>Bacteria</taxon>
        <taxon>Bacillati</taxon>
        <taxon>Bacillota</taxon>
        <taxon>Clostridia</taxon>
        <taxon>Eubacteriales</taxon>
        <taxon>Eubacteriaceae</taxon>
        <taxon>Eubacterium</taxon>
    </lineage>
</organism>
<dbReference type="InterPro" id="IPR040787">
    <property type="entry name" value="Cas12a_REC1"/>
</dbReference>
<dbReference type="Pfam" id="PF18501">
    <property type="entry name" value="REC1"/>
    <property type="match status" value="1"/>
</dbReference>
<feature type="domain" description="Cas12a REC1" evidence="5">
    <location>
        <begin position="52"/>
        <end position="289"/>
    </location>
</feature>
<dbReference type="NCBIfam" id="TIGR04330">
    <property type="entry name" value="cas_Cpf1"/>
    <property type="match status" value="1"/>
</dbReference>
<feature type="active site" description="For DNase activity of RuvC domain" evidence="1">
    <location>
        <position position="1209"/>
    </location>
</feature>
<feature type="active site" description="For pre-crRNA processing" evidence="1">
    <location>
        <position position="760"/>
    </location>
</feature>
<dbReference type="InterPro" id="IPR040882">
    <property type="entry name" value="Cas12a_NUC"/>
</dbReference>
<keyword evidence="4" id="KW-0175">Coiled coil</keyword>
<dbReference type="Pfam" id="PF18510">
    <property type="entry name" value="NUC"/>
    <property type="match status" value="1"/>
</dbReference>
<evidence type="ECO:0000259" key="8">
    <source>
        <dbReference type="Pfam" id="PF21918"/>
    </source>
</evidence>
<feature type="domain" description="Cas12a REC2" evidence="8">
    <location>
        <begin position="305"/>
        <end position="511"/>
    </location>
</feature>
<dbReference type="InterPro" id="IPR040852">
    <property type="entry name" value="RuvC_1"/>
</dbReference>
<feature type="region of interest" description="Binds crRNA in crRNA-target DNA heteroduplex" evidence="2">
    <location>
        <begin position="468"/>
        <end position="471"/>
    </location>
</feature>
<feature type="region of interest" description="Binds DNA in crRNA-target DNA heteroduplex" evidence="2">
    <location>
        <begin position="263"/>
        <end position="267"/>
    </location>
</feature>
<gene>
    <name evidence="10" type="ORF">DW944_05990</name>
</gene>
<feature type="site" description="Binds crRNA alone and in crRNA-target DNA heteroduplex" evidence="3">
    <location>
        <position position="20"/>
    </location>
</feature>
<feature type="active site" description="For pre-crRNA processing" evidence="1">
    <location>
        <position position="769"/>
    </location>
</feature>
<name>A0A413R8Q5_9FIRM</name>
<dbReference type="Pfam" id="PF18516">
    <property type="entry name" value="RuvC_1"/>
    <property type="match status" value="1"/>
</dbReference>
<dbReference type="InterPro" id="IPR053993">
    <property type="entry name" value="Cas12a_PI"/>
</dbReference>
<accession>A0A413R8Q5</accession>
<evidence type="ECO:0000256" key="1">
    <source>
        <dbReference type="PIRSR" id="PIRSR627620-1"/>
    </source>
</evidence>
<feature type="domain" description="Cas12a PI" evidence="9">
    <location>
        <begin position="588"/>
        <end position="679"/>
    </location>
</feature>
<feature type="active site" description="For pre-crRNA processing" evidence="1">
    <location>
        <position position="824"/>
    </location>
</feature>
<sequence>MESNNKIFTETIGTSSIAKTMRNSLVPTESTKRNIEKNGIIIDDQLRAEKRQQLKEIMDEYYRTYIDNKLSNVALTRTIDWKELFQAIEDNYKQNTTKTKNELEKKQKEKRTEIYKILSDDEKFKQLFNAKLLTNVLPEFIKNQNIDNEEKQEKISTVELFQRFTSSFTDFFKNRKNVFSKDEISTSICYRVVQENAWIFYQNLLAFEEIKKTAEQEIEKIEAENRDSISDYSLKEIFDFDFYGLLLNQGGIRFYNDVCGKINYHMNLYGQKHNIKSNKFKMKRMHKQILSIDESTFEVPTMFENDKEVYQVLNEFLSDLASKKILERVEKIGENVSEYEINKIYIQSKNFEKFSSFMCGNWQIINDSLKTYYNEKIKSKGKAKEEKVKKAIKAIEYKSLADINQLVERYNNDELNRKAEEYISAINEKIKDLDVNEIEYDEKINLIENETKSEEIKSKLDSIMEIMHWTKMFIIEEEIEKDVNFYNEIEEIYDELQPLVTIYNRIRNYVTQKPYSEEKIKLNFGIPTLANGWSKTKEYDNNAIIMIRDGKYYLGIFNAKNKPDKKIMEGHQSEENGDYKKMIYRLLPGPNKMLPKVFMSKTGIAEYKPSQYILECYEQNKHIKSDKNFDIKFCRDLIDFFKTSINRHPEWSKFNFKFSETSEYEDISTFYREVEKQGYKIEWTYISEKEIKELDENGQLYLFQIYNKDFSEKSKGKENLHTMYLKNLFSEENLKNIVLKLNGEAEVFFRKSSIKKPIIHKKGSVLVNKTYNENGERKSIPEEQYTEIYKYLNSIGTNELSEKSKKLMEEGKVEYYKANYDIVKDYRYSVDKFFIHLPMTINFKAAGFSPINNIALKNIALKDDMHIIGIDRGERNLIYVSVIDTKGNIVEQRNFNIVNGIDYKEKLKQKELDRDNARKNWKEIGKIKDLKEGYLSLVVHEIAKLVVKYNAIITMEDLNQGFKRGRFKVERQVYQKFETMLINKLNYLVDKDLAVDQEGGLLRGYQLTYIPESLKVLGRQCGYIFYVPAAYTSKIDPTTGFVAIFNYKGMTDKDFVTSFDSIKYDDERGLFAFEFDYENFVTHKVEMARNKWTVYTYGERIKRKFKNGSWDTAEKVDLTYQMRSILEKYEIEYNKGQDILEQIEELDEKAQNGICKEIKYLVKDIVQMRNSLPDNAAEDYDAIISPVINNNGEFFDSTRGDEDKPLDADANGAYCIALKGLYEVMQIKKNWNEETEFPRKELKIRHQDWFDFIQNKRYL</sequence>
<evidence type="ECO:0000259" key="5">
    <source>
        <dbReference type="Pfam" id="PF18501"/>
    </source>
</evidence>
<feature type="site" description="Binds crRNA" evidence="3">
    <location>
        <position position="750"/>
    </location>
</feature>
<evidence type="ECO:0000313" key="10">
    <source>
        <dbReference type="EMBL" id="RHA18620.1"/>
    </source>
</evidence>
<evidence type="ECO:0000259" key="7">
    <source>
        <dbReference type="Pfam" id="PF18516"/>
    </source>
</evidence>
<proteinExistence type="predicted"/>
<feature type="active site" description="For DNase activity of RuvC domain" evidence="1">
    <location>
        <position position="871"/>
    </location>
</feature>
<dbReference type="SMR" id="A0A413R8Q5"/>
<dbReference type="InterPro" id="IPR027620">
    <property type="entry name" value="Cas12a"/>
</dbReference>
<feature type="coiled-coil region" evidence="4">
    <location>
        <begin position="204"/>
        <end position="231"/>
    </location>
</feature>
<dbReference type="RefSeq" id="WP_117970347.1">
    <property type="nucleotide sequence ID" value="NZ_CATWJF010000013.1"/>
</dbReference>
<feature type="site" description="Binds Target strand DNA" evidence="3">
    <location>
        <position position="592"/>
    </location>
</feature>
<feature type="domain" description="Cas12a nuclease" evidence="6">
    <location>
        <begin position="1035"/>
        <end position="1198"/>
    </location>
</feature>
<dbReference type="Pfam" id="PF21918">
    <property type="entry name" value="cas_Cpf1_2nd"/>
    <property type="match status" value="1"/>
</dbReference>
<feature type="site" description="Binds PAM" evidence="3">
    <location>
        <position position="596"/>
    </location>
</feature>
<evidence type="ECO:0000256" key="2">
    <source>
        <dbReference type="PIRSR" id="PIRSR627620-2"/>
    </source>
</evidence>
<dbReference type="Proteomes" id="UP000284779">
    <property type="component" value="Unassembled WGS sequence"/>
</dbReference>
<evidence type="ECO:0000259" key="6">
    <source>
        <dbReference type="Pfam" id="PF18510"/>
    </source>
</evidence>
<dbReference type="InterPro" id="IPR054116">
    <property type="entry name" value="Cas12a_REC2"/>
</dbReference>
<dbReference type="Pfam" id="PF22222">
    <property type="entry name" value="Cpf1_PI-like"/>
    <property type="match status" value="1"/>
</dbReference>
<feature type="region of interest" description="Binds crRNA" evidence="2">
    <location>
        <begin position="515"/>
        <end position="519"/>
    </location>
</feature>
<keyword evidence="11" id="KW-1185">Reference proteome</keyword>
<dbReference type="AlphaFoldDB" id="A0A413R8Q5"/>
<feature type="site" description="Binds DNA protospacer adjacent motif (PAM)" evidence="3">
    <location>
        <position position="537"/>
    </location>
</feature>
<feature type="active site" description="For DNase activity of RuvC domain" evidence="1">
    <location>
        <position position="956"/>
    </location>
</feature>
<reference evidence="10 11" key="1">
    <citation type="submission" date="2018-08" db="EMBL/GenBank/DDBJ databases">
        <title>A genome reference for cultivated species of the human gut microbiota.</title>
        <authorList>
            <person name="Zou Y."/>
            <person name="Xue W."/>
            <person name="Luo G."/>
        </authorList>
    </citation>
    <scope>NUCLEOTIDE SEQUENCE [LARGE SCALE GENOMIC DNA]</scope>
    <source>
        <strain evidence="10 11">AM44-11BH</strain>
    </source>
</reference>
<feature type="site" description="Binds DNA in crRNA-target DNA heteroduplex" evidence="3">
    <location>
        <position position="295"/>
    </location>
</feature>
<evidence type="ECO:0000256" key="3">
    <source>
        <dbReference type="PIRSR" id="PIRSR627620-3"/>
    </source>
</evidence>
<evidence type="ECO:0000259" key="9">
    <source>
        <dbReference type="Pfam" id="PF22222"/>
    </source>
</evidence>
<feature type="site" description="Binds Target strand DNA; via amide nitrogen" evidence="3">
    <location>
        <position position="743"/>
    </location>
</feature>
<evidence type="ECO:0000313" key="11">
    <source>
        <dbReference type="Proteomes" id="UP000284779"/>
    </source>
</evidence>
<dbReference type="EMBL" id="QSFD01000005">
    <property type="protein sequence ID" value="RHA18620.1"/>
    <property type="molecule type" value="Genomic_DNA"/>
</dbReference>
<feature type="region of interest" description="Binds crRNA alone and in crRNA-target DNA heteroduplex" evidence="2">
    <location>
        <begin position="171"/>
        <end position="175"/>
    </location>
</feature>
<feature type="site" description="Binds DNA in crRNA-target DNA heteroduplex" evidence="3">
    <location>
        <position position="513"/>
    </location>
</feature>
<protein>
    <submittedName>
        <fullName evidence="10">Type V CRISPR-associated protein Cpf1</fullName>
    </submittedName>
</protein>
<comment type="caution">
    <text evidence="10">The sequence shown here is derived from an EMBL/GenBank/DDBJ whole genome shotgun (WGS) entry which is preliminary data.</text>
</comment>
<feature type="region of interest" description="Binds crRNA in crRNA-target DNA heteroduplex" evidence="2">
    <location>
        <begin position="287"/>
        <end position="290"/>
    </location>
</feature>